<reference evidence="2 3" key="1">
    <citation type="submission" date="2021-01" db="EMBL/GenBank/DDBJ databases">
        <title>Whole genome shotgun sequence of Actinoplanes couchii NBRC 106145.</title>
        <authorList>
            <person name="Komaki H."/>
            <person name="Tamura T."/>
        </authorList>
    </citation>
    <scope>NUCLEOTIDE SEQUENCE [LARGE SCALE GENOMIC DNA]</scope>
    <source>
        <strain evidence="2 3">NBRC 106145</strain>
    </source>
</reference>
<keyword evidence="3" id="KW-1185">Reference proteome</keyword>
<sequence length="67" mass="7013">MQDTTLTWRKSSRSGAAGHCVEIAEAPASVLVRDSKDATGPVLTFGSTGWAGFIAGIRSGEFDRPGM</sequence>
<name>A0ABQ3XBI0_9ACTN</name>
<dbReference type="RefSeq" id="WP_203797181.1">
    <property type="nucleotide sequence ID" value="NZ_BAAAQE010000027.1"/>
</dbReference>
<dbReference type="Proteomes" id="UP000612282">
    <property type="component" value="Unassembled WGS sequence"/>
</dbReference>
<accession>A0ABQ3XBI0</accession>
<proteinExistence type="predicted"/>
<dbReference type="InterPro" id="IPR007278">
    <property type="entry name" value="DUF397"/>
</dbReference>
<comment type="caution">
    <text evidence="2">The sequence shown here is derived from an EMBL/GenBank/DDBJ whole genome shotgun (WGS) entry which is preliminary data.</text>
</comment>
<dbReference type="Pfam" id="PF04149">
    <property type="entry name" value="DUF397"/>
    <property type="match status" value="1"/>
</dbReference>
<protein>
    <recommendedName>
        <fullName evidence="1">DUF397 domain-containing protein</fullName>
    </recommendedName>
</protein>
<dbReference type="EMBL" id="BOMG01000054">
    <property type="protein sequence ID" value="GID55871.1"/>
    <property type="molecule type" value="Genomic_DNA"/>
</dbReference>
<feature type="domain" description="DUF397" evidence="1">
    <location>
        <begin position="6"/>
        <end position="58"/>
    </location>
</feature>
<evidence type="ECO:0000259" key="1">
    <source>
        <dbReference type="Pfam" id="PF04149"/>
    </source>
</evidence>
<evidence type="ECO:0000313" key="3">
    <source>
        <dbReference type="Proteomes" id="UP000612282"/>
    </source>
</evidence>
<evidence type="ECO:0000313" key="2">
    <source>
        <dbReference type="EMBL" id="GID55871.1"/>
    </source>
</evidence>
<organism evidence="2 3">
    <name type="scientific">Actinoplanes couchii</name>
    <dbReference type="NCBI Taxonomy" id="403638"/>
    <lineage>
        <taxon>Bacteria</taxon>
        <taxon>Bacillati</taxon>
        <taxon>Actinomycetota</taxon>
        <taxon>Actinomycetes</taxon>
        <taxon>Micromonosporales</taxon>
        <taxon>Micromonosporaceae</taxon>
        <taxon>Actinoplanes</taxon>
    </lineage>
</organism>
<gene>
    <name evidence="2" type="ORF">Aco03nite_042750</name>
</gene>